<protein>
    <recommendedName>
        <fullName evidence="1">BTB domain-containing protein</fullName>
    </recommendedName>
</protein>
<accession>A0A2J6RIP6</accession>
<organism evidence="2 3">
    <name type="scientific">Hyaloscypha variabilis (strain UAMH 11265 / GT02V1 / F)</name>
    <name type="common">Meliniomyces variabilis</name>
    <dbReference type="NCBI Taxonomy" id="1149755"/>
    <lineage>
        <taxon>Eukaryota</taxon>
        <taxon>Fungi</taxon>
        <taxon>Dikarya</taxon>
        <taxon>Ascomycota</taxon>
        <taxon>Pezizomycotina</taxon>
        <taxon>Leotiomycetes</taxon>
        <taxon>Helotiales</taxon>
        <taxon>Hyaloscyphaceae</taxon>
        <taxon>Hyaloscypha</taxon>
        <taxon>Hyaloscypha variabilis</taxon>
    </lineage>
</organism>
<proteinExistence type="predicted"/>
<sequence>MPSLVEPHQDTVTIHAGAGPSTKTFVVYSDFICHHSPFFKAAFNSLMKEGLTKTMTLEDTTPAAFGQFVHWRYATQLNDYDVSEPSVETLLDLWLLADKAMVPGLQNEVICAINNHKDLSATLQTQDFMKIWEQTSHDSPLLEFLVLQLVYRAHGFIHGEKFPHSLWVRLFNYIRIAKFRSLEAPLPMSLIKSQFFLKEVE</sequence>
<reference evidence="2 3" key="1">
    <citation type="submission" date="2016-04" db="EMBL/GenBank/DDBJ databases">
        <title>A degradative enzymes factory behind the ericoid mycorrhizal symbiosis.</title>
        <authorList>
            <consortium name="DOE Joint Genome Institute"/>
            <person name="Martino E."/>
            <person name="Morin E."/>
            <person name="Grelet G."/>
            <person name="Kuo A."/>
            <person name="Kohler A."/>
            <person name="Daghino S."/>
            <person name="Barry K."/>
            <person name="Choi C."/>
            <person name="Cichocki N."/>
            <person name="Clum A."/>
            <person name="Copeland A."/>
            <person name="Hainaut M."/>
            <person name="Haridas S."/>
            <person name="Labutti K."/>
            <person name="Lindquist E."/>
            <person name="Lipzen A."/>
            <person name="Khouja H.-R."/>
            <person name="Murat C."/>
            <person name="Ohm R."/>
            <person name="Olson A."/>
            <person name="Spatafora J."/>
            <person name="Veneault-Fourrey C."/>
            <person name="Henrissat B."/>
            <person name="Grigoriev I."/>
            <person name="Martin F."/>
            <person name="Perotto S."/>
        </authorList>
    </citation>
    <scope>NUCLEOTIDE SEQUENCE [LARGE SCALE GENOMIC DNA]</scope>
    <source>
        <strain evidence="2 3">F</strain>
    </source>
</reference>
<dbReference type="Gene3D" id="3.30.710.10">
    <property type="entry name" value="Potassium Channel Kv1.1, Chain A"/>
    <property type="match status" value="1"/>
</dbReference>
<dbReference type="SUPFAM" id="SSF54695">
    <property type="entry name" value="POZ domain"/>
    <property type="match status" value="1"/>
</dbReference>
<dbReference type="STRING" id="1149755.A0A2J6RIP6"/>
<dbReference type="Pfam" id="PF00651">
    <property type="entry name" value="BTB"/>
    <property type="match status" value="1"/>
</dbReference>
<dbReference type="EMBL" id="KZ613948">
    <property type="protein sequence ID" value="PMD38369.1"/>
    <property type="molecule type" value="Genomic_DNA"/>
</dbReference>
<name>A0A2J6RIP6_HYAVF</name>
<dbReference type="Proteomes" id="UP000235786">
    <property type="component" value="Unassembled WGS sequence"/>
</dbReference>
<dbReference type="PROSITE" id="PS50097">
    <property type="entry name" value="BTB"/>
    <property type="match status" value="1"/>
</dbReference>
<dbReference type="InterPro" id="IPR011333">
    <property type="entry name" value="SKP1/BTB/POZ_sf"/>
</dbReference>
<dbReference type="InterPro" id="IPR000210">
    <property type="entry name" value="BTB/POZ_dom"/>
</dbReference>
<keyword evidence="3" id="KW-1185">Reference proteome</keyword>
<dbReference type="AlphaFoldDB" id="A0A2J6RIP6"/>
<dbReference type="PANTHER" id="PTHR47843:SF2">
    <property type="entry name" value="BTB DOMAIN-CONTAINING PROTEIN"/>
    <property type="match status" value="1"/>
</dbReference>
<evidence type="ECO:0000259" key="1">
    <source>
        <dbReference type="PROSITE" id="PS50097"/>
    </source>
</evidence>
<dbReference type="PANTHER" id="PTHR47843">
    <property type="entry name" value="BTB DOMAIN-CONTAINING PROTEIN-RELATED"/>
    <property type="match status" value="1"/>
</dbReference>
<dbReference type="OrthoDB" id="194443at2759"/>
<gene>
    <name evidence="2" type="ORF">L207DRAFT_585271</name>
</gene>
<feature type="domain" description="BTB" evidence="1">
    <location>
        <begin position="10"/>
        <end position="81"/>
    </location>
</feature>
<evidence type="ECO:0000313" key="2">
    <source>
        <dbReference type="EMBL" id="PMD38369.1"/>
    </source>
</evidence>
<evidence type="ECO:0000313" key="3">
    <source>
        <dbReference type="Proteomes" id="UP000235786"/>
    </source>
</evidence>